<proteinExistence type="predicted"/>
<protein>
    <submittedName>
        <fullName evidence="1">Uncharacterized protein</fullName>
    </submittedName>
</protein>
<organism evidence="1 2">
    <name type="scientific">Terribacillus aidingensis</name>
    <dbReference type="NCBI Taxonomy" id="586416"/>
    <lineage>
        <taxon>Bacteria</taxon>
        <taxon>Bacillati</taxon>
        <taxon>Bacillota</taxon>
        <taxon>Bacilli</taxon>
        <taxon>Bacillales</taxon>
        <taxon>Bacillaceae</taxon>
        <taxon>Terribacillus</taxon>
    </lineage>
</organism>
<keyword evidence="2" id="KW-1185">Reference proteome</keyword>
<reference evidence="2" key="1">
    <citation type="submission" date="2017-09" db="EMBL/GenBank/DDBJ databases">
        <authorList>
            <person name="Varghese N."/>
            <person name="Submissions S."/>
        </authorList>
    </citation>
    <scope>NUCLEOTIDE SEQUENCE [LARGE SCALE GENOMIC DNA]</scope>
    <source>
        <strain evidence="2">CGMCC 1.8913</strain>
    </source>
</reference>
<gene>
    <name evidence="1" type="ORF">SAMN05421503_3114</name>
</gene>
<evidence type="ECO:0000313" key="2">
    <source>
        <dbReference type="Proteomes" id="UP000219356"/>
    </source>
</evidence>
<accession>A0A285PB14</accession>
<dbReference type="RefSeq" id="WP_281253839.1">
    <property type="nucleotide sequence ID" value="NZ_OBEK01000005.1"/>
</dbReference>
<dbReference type="EMBL" id="OBEK01000005">
    <property type="protein sequence ID" value="SNZ17051.1"/>
    <property type="molecule type" value="Genomic_DNA"/>
</dbReference>
<dbReference type="Proteomes" id="UP000219356">
    <property type="component" value="Unassembled WGS sequence"/>
</dbReference>
<dbReference type="AlphaFoldDB" id="A0A285PB14"/>
<sequence>MFVARAIIVVAFSISALSIFAFQGVELVHAISDLLSNKKG</sequence>
<name>A0A285PB14_9BACI</name>
<evidence type="ECO:0000313" key="1">
    <source>
        <dbReference type="EMBL" id="SNZ17051.1"/>
    </source>
</evidence>